<dbReference type="GO" id="GO:0043190">
    <property type="term" value="C:ATP-binding cassette (ABC) transporter complex"/>
    <property type="evidence" value="ECO:0007669"/>
    <property type="project" value="InterPro"/>
</dbReference>
<dbReference type="Gene3D" id="3.40.190.10">
    <property type="entry name" value="Periplasmic binding protein-like II"/>
    <property type="match status" value="1"/>
</dbReference>
<proteinExistence type="inferred from homology"/>
<feature type="domain" description="Solute-binding protein family 5" evidence="4">
    <location>
        <begin position="85"/>
        <end position="440"/>
    </location>
</feature>
<dbReference type="GO" id="GO:0015833">
    <property type="term" value="P:peptide transport"/>
    <property type="evidence" value="ECO:0007669"/>
    <property type="project" value="TreeGrafter"/>
</dbReference>
<dbReference type="Gene3D" id="3.90.76.10">
    <property type="entry name" value="Dipeptide-binding Protein, Domain 1"/>
    <property type="match status" value="1"/>
</dbReference>
<keyword evidence="2 3" id="KW-0732">Signal</keyword>
<dbReference type="InterPro" id="IPR000914">
    <property type="entry name" value="SBP_5_dom"/>
</dbReference>
<evidence type="ECO:0000313" key="5">
    <source>
        <dbReference type="EMBL" id="SFI01675.1"/>
    </source>
</evidence>
<dbReference type="PANTHER" id="PTHR30290:SF38">
    <property type="entry name" value="D,D-DIPEPTIDE-BINDING PERIPLASMIC PROTEIN DDPA-RELATED"/>
    <property type="match status" value="1"/>
</dbReference>
<dbReference type="RefSeq" id="WP_091008340.1">
    <property type="nucleotide sequence ID" value="NZ_CP041743.1"/>
</dbReference>
<dbReference type="Gene3D" id="3.10.105.10">
    <property type="entry name" value="Dipeptide-binding Protein, Domain 3"/>
    <property type="match status" value="1"/>
</dbReference>
<evidence type="ECO:0000256" key="2">
    <source>
        <dbReference type="ARBA" id="ARBA00022729"/>
    </source>
</evidence>
<dbReference type="SUPFAM" id="SSF53850">
    <property type="entry name" value="Periplasmic binding protein-like II"/>
    <property type="match status" value="1"/>
</dbReference>
<dbReference type="EMBL" id="FOQU01000001">
    <property type="protein sequence ID" value="SFI01675.1"/>
    <property type="molecule type" value="Genomic_DNA"/>
</dbReference>
<reference evidence="5 6" key="1">
    <citation type="submission" date="2016-10" db="EMBL/GenBank/DDBJ databases">
        <authorList>
            <person name="de Groot N.N."/>
        </authorList>
    </citation>
    <scope>NUCLEOTIDE SEQUENCE [LARGE SCALE GENOMIC DNA]</scope>
    <source>
        <strain evidence="5 6">LMG 23650</strain>
    </source>
</reference>
<comment type="similarity">
    <text evidence="1">Belongs to the bacterial solute-binding protein 5 family.</text>
</comment>
<dbReference type="Proteomes" id="UP000199548">
    <property type="component" value="Unassembled WGS sequence"/>
</dbReference>
<dbReference type="Pfam" id="PF00496">
    <property type="entry name" value="SBP_bac_5"/>
    <property type="match status" value="1"/>
</dbReference>
<name>A0A1I3ERR6_9BURK</name>
<dbReference type="GO" id="GO:0030288">
    <property type="term" value="C:outer membrane-bounded periplasmic space"/>
    <property type="evidence" value="ECO:0007669"/>
    <property type="project" value="UniProtKB-ARBA"/>
</dbReference>
<dbReference type="GO" id="GO:1904680">
    <property type="term" value="F:peptide transmembrane transporter activity"/>
    <property type="evidence" value="ECO:0007669"/>
    <property type="project" value="TreeGrafter"/>
</dbReference>
<feature type="signal peptide" evidence="3">
    <location>
        <begin position="1"/>
        <end position="25"/>
    </location>
</feature>
<sequence>MPRCLVALQHRLCVLVALTGCVVWAAPRAIAAATTAPGTTHEIRLAESIDTQTSMPGNVARNVTTDNIMANVVESLVALRADLSVAPMLADSWDISPDERTYTFHLRHGVLFHDGKPVTSAEVKWSFEFLMKPGSQFQCRFLYNGDRGARVLAVHTPDPSTVVFELDRPDTLFLKRMVDPSCPLAVLSPSSVDSTGAWIKPVATGPYVFSEWKRGQYVLLKPFARYRPRSEPPSGMAGAKIAHDDVRFVVIPDAAAQKSALVAGQIDLMGIDGDDLLPPDPRWHVIDGPSADPSALLMQTRDPLLADVRMRRAIALALDLPGIVNAVSDGRARYNPSFVPDASELFSSVDATGYTKNLPEMKRLLAQVGYHGQTLKLETNRRYTDMYKQAVYMQALLSKAGIRTELSIVEWGTQLSDFRSGHFQMMSFGYSARIDPALMYGEVLGDKSKAPLYQWENSAARALLRSLQGVADDNVRKRTFEQLHRMMIADTPMLVTYYTRDLLLVSSRLQGVTSWPMRRIRLFNVTKE</sequence>
<feature type="chain" id="PRO_5011447205" evidence="3">
    <location>
        <begin position="26"/>
        <end position="528"/>
    </location>
</feature>
<dbReference type="PIRSF" id="PIRSF002741">
    <property type="entry name" value="MppA"/>
    <property type="match status" value="1"/>
</dbReference>
<keyword evidence="6" id="KW-1185">Reference proteome</keyword>
<organism evidence="5 6">
    <name type="scientific">Paraburkholderia megapolitana</name>
    <dbReference type="NCBI Taxonomy" id="420953"/>
    <lineage>
        <taxon>Bacteria</taxon>
        <taxon>Pseudomonadati</taxon>
        <taxon>Pseudomonadota</taxon>
        <taxon>Betaproteobacteria</taxon>
        <taxon>Burkholderiales</taxon>
        <taxon>Burkholderiaceae</taxon>
        <taxon>Paraburkholderia</taxon>
    </lineage>
</organism>
<dbReference type="PANTHER" id="PTHR30290">
    <property type="entry name" value="PERIPLASMIC BINDING COMPONENT OF ABC TRANSPORTER"/>
    <property type="match status" value="1"/>
</dbReference>
<gene>
    <name evidence="5" type="ORF">SAMN05192543_1011049</name>
</gene>
<protein>
    <submittedName>
        <fullName evidence="5">Peptide/nickel transport system substrate-binding protein</fullName>
    </submittedName>
</protein>
<evidence type="ECO:0000256" key="1">
    <source>
        <dbReference type="ARBA" id="ARBA00005695"/>
    </source>
</evidence>
<dbReference type="InterPro" id="IPR039424">
    <property type="entry name" value="SBP_5"/>
</dbReference>
<evidence type="ECO:0000313" key="6">
    <source>
        <dbReference type="Proteomes" id="UP000199548"/>
    </source>
</evidence>
<evidence type="ECO:0000259" key="4">
    <source>
        <dbReference type="Pfam" id="PF00496"/>
    </source>
</evidence>
<dbReference type="AlphaFoldDB" id="A0A1I3ERR6"/>
<dbReference type="InterPro" id="IPR030678">
    <property type="entry name" value="Peptide/Ni-bd"/>
</dbReference>
<accession>A0A1I3ERR6</accession>
<dbReference type="STRING" id="420953.SAMN05192543_1011049"/>
<evidence type="ECO:0000256" key="3">
    <source>
        <dbReference type="SAM" id="SignalP"/>
    </source>
</evidence>